<dbReference type="RefSeq" id="WP_204891662.1">
    <property type="nucleotide sequence ID" value="NZ_JBHUFW010000002.1"/>
</dbReference>
<keyword evidence="6 7" id="KW-0472">Membrane</keyword>
<proteinExistence type="inferred from homology"/>
<accession>A0ABW4QCJ2</accession>
<protein>
    <submittedName>
        <fullName evidence="9">DMT family transporter</fullName>
    </submittedName>
</protein>
<evidence type="ECO:0000313" key="9">
    <source>
        <dbReference type="EMBL" id="MFD1861308.1"/>
    </source>
</evidence>
<dbReference type="SUPFAM" id="SSF103481">
    <property type="entry name" value="Multidrug resistance efflux transporter EmrE"/>
    <property type="match status" value="2"/>
</dbReference>
<dbReference type="InterPro" id="IPR037185">
    <property type="entry name" value="EmrE-like"/>
</dbReference>
<evidence type="ECO:0000256" key="7">
    <source>
        <dbReference type="SAM" id="Phobius"/>
    </source>
</evidence>
<feature type="transmembrane region" description="Helical" evidence="7">
    <location>
        <begin position="181"/>
        <end position="200"/>
    </location>
</feature>
<organism evidence="9 10">
    <name type="scientific">Planococcus chinensis</name>
    <dbReference type="NCBI Taxonomy" id="272917"/>
    <lineage>
        <taxon>Bacteria</taxon>
        <taxon>Bacillati</taxon>
        <taxon>Bacillota</taxon>
        <taxon>Bacilli</taxon>
        <taxon>Bacillales</taxon>
        <taxon>Caryophanaceae</taxon>
        <taxon>Planococcus</taxon>
    </lineage>
</organism>
<comment type="caution">
    <text evidence="9">The sequence shown here is derived from an EMBL/GenBank/DDBJ whole genome shotgun (WGS) entry which is preliminary data.</text>
</comment>
<evidence type="ECO:0000256" key="6">
    <source>
        <dbReference type="ARBA" id="ARBA00023136"/>
    </source>
</evidence>
<feature type="domain" description="EamA" evidence="8">
    <location>
        <begin position="7"/>
        <end position="138"/>
    </location>
</feature>
<feature type="transmembrane region" description="Helical" evidence="7">
    <location>
        <begin position="153"/>
        <end position="169"/>
    </location>
</feature>
<gene>
    <name evidence="9" type="ORF">ACFSDB_00135</name>
</gene>
<evidence type="ECO:0000256" key="5">
    <source>
        <dbReference type="ARBA" id="ARBA00022989"/>
    </source>
</evidence>
<comment type="similarity">
    <text evidence="2">Belongs to the EamA transporter family.</text>
</comment>
<feature type="transmembrane region" description="Helical" evidence="7">
    <location>
        <begin position="215"/>
        <end position="234"/>
    </location>
</feature>
<feature type="transmembrane region" description="Helical" evidence="7">
    <location>
        <begin position="39"/>
        <end position="58"/>
    </location>
</feature>
<feature type="transmembrane region" description="Helical" evidence="7">
    <location>
        <begin position="96"/>
        <end position="115"/>
    </location>
</feature>
<keyword evidence="5 7" id="KW-1133">Transmembrane helix</keyword>
<reference evidence="10" key="1">
    <citation type="journal article" date="2019" name="Int. J. Syst. Evol. Microbiol.">
        <title>The Global Catalogue of Microorganisms (GCM) 10K type strain sequencing project: providing services to taxonomists for standard genome sequencing and annotation.</title>
        <authorList>
            <consortium name="The Broad Institute Genomics Platform"/>
            <consortium name="The Broad Institute Genome Sequencing Center for Infectious Disease"/>
            <person name="Wu L."/>
            <person name="Ma J."/>
        </authorList>
    </citation>
    <scope>NUCLEOTIDE SEQUENCE [LARGE SCALE GENOMIC DNA]</scope>
    <source>
        <strain evidence="10">CGMCC 1.15475</strain>
    </source>
</reference>
<feature type="transmembrane region" description="Helical" evidence="7">
    <location>
        <begin position="246"/>
        <end position="265"/>
    </location>
</feature>
<dbReference type="Pfam" id="PF00892">
    <property type="entry name" value="EamA"/>
    <property type="match status" value="2"/>
</dbReference>
<keyword evidence="10" id="KW-1185">Reference proteome</keyword>
<evidence type="ECO:0000313" key="10">
    <source>
        <dbReference type="Proteomes" id="UP001597273"/>
    </source>
</evidence>
<evidence type="ECO:0000256" key="3">
    <source>
        <dbReference type="ARBA" id="ARBA00022475"/>
    </source>
</evidence>
<evidence type="ECO:0000256" key="1">
    <source>
        <dbReference type="ARBA" id="ARBA00004651"/>
    </source>
</evidence>
<feature type="transmembrane region" description="Helical" evidence="7">
    <location>
        <begin position="7"/>
        <end position="27"/>
    </location>
</feature>
<dbReference type="PANTHER" id="PTHR32322:SF18">
    <property type="entry name" value="S-ADENOSYLMETHIONINE_S-ADENOSYLHOMOCYSTEINE TRANSPORTER"/>
    <property type="match status" value="1"/>
</dbReference>
<evidence type="ECO:0000259" key="8">
    <source>
        <dbReference type="Pfam" id="PF00892"/>
    </source>
</evidence>
<dbReference type="InterPro" id="IPR000620">
    <property type="entry name" value="EamA_dom"/>
</dbReference>
<dbReference type="InterPro" id="IPR050638">
    <property type="entry name" value="AA-Vitamin_Transporters"/>
</dbReference>
<feature type="transmembrane region" description="Helical" evidence="7">
    <location>
        <begin position="271"/>
        <end position="295"/>
    </location>
</feature>
<name>A0ABW4QCJ2_9BACL</name>
<sequence length="304" mass="33268">MNHLKLYILLVFIMFAWGMNVPAMKYLTAEMGPVTMTSLRIFLAGVTVFAILAAFKLIRWPTRAEWPYVAAAALLNVVVHHYLIAVGISLTSGTNSGLIIGTSPIMTAVFSLLLLKLSPTKWQWLGFILGFTGVAATVLAGNAETSSGSIGDLYILLAIVAQVMSFMIISKASKTLDPRLLTAYMFIFGSFGIFLISLFLEPGEWRRFAEMEPLFWSILIGSGIIATALGHMLYNHALGQVGPPKAAIFINLNTFFALLGSAWFLGETITLYHMLGFVVIVLGVLLGSGAAEELWRKRIQEAKR</sequence>
<feature type="domain" description="EamA" evidence="8">
    <location>
        <begin position="150"/>
        <end position="286"/>
    </location>
</feature>
<keyword evidence="3" id="KW-1003">Cell membrane</keyword>
<evidence type="ECO:0000256" key="2">
    <source>
        <dbReference type="ARBA" id="ARBA00007362"/>
    </source>
</evidence>
<comment type="subcellular location">
    <subcellularLocation>
        <location evidence="1">Cell membrane</location>
        <topology evidence="1">Multi-pass membrane protein</topology>
    </subcellularLocation>
</comment>
<feature type="transmembrane region" description="Helical" evidence="7">
    <location>
        <begin position="122"/>
        <end position="141"/>
    </location>
</feature>
<dbReference type="Proteomes" id="UP001597273">
    <property type="component" value="Unassembled WGS sequence"/>
</dbReference>
<dbReference type="PANTHER" id="PTHR32322">
    <property type="entry name" value="INNER MEMBRANE TRANSPORTER"/>
    <property type="match status" value="1"/>
</dbReference>
<dbReference type="EMBL" id="JBHUFW010000002">
    <property type="protein sequence ID" value="MFD1861308.1"/>
    <property type="molecule type" value="Genomic_DNA"/>
</dbReference>
<keyword evidence="4 7" id="KW-0812">Transmembrane</keyword>
<feature type="transmembrane region" description="Helical" evidence="7">
    <location>
        <begin position="70"/>
        <end position="90"/>
    </location>
</feature>
<evidence type="ECO:0000256" key="4">
    <source>
        <dbReference type="ARBA" id="ARBA00022692"/>
    </source>
</evidence>